<evidence type="ECO:0000313" key="2">
    <source>
        <dbReference type="Proteomes" id="UP000799441"/>
    </source>
</evidence>
<protein>
    <submittedName>
        <fullName evidence="1">Uncharacterized protein</fullName>
    </submittedName>
</protein>
<name>A0A9P4URA6_9PEZI</name>
<dbReference type="EMBL" id="MU003781">
    <property type="protein sequence ID" value="KAF2722623.1"/>
    <property type="molecule type" value="Genomic_DNA"/>
</dbReference>
<dbReference type="AlphaFoldDB" id="A0A9P4URA6"/>
<reference evidence="1" key="1">
    <citation type="journal article" date="2020" name="Stud. Mycol.">
        <title>101 Dothideomycetes genomes: a test case for predicting lifestyles and emergence of pathogens.</title>
        <authorList>
            <person name="Haridas S."/>
            <person name="Albert R."/>
            <person name="Binder M."/>
            <person name="Bloem J."/>
            <person name="Labutti K."/>
            <person name="Salamov A."/>
            <person name="Andreopoulos B."/>
            <person name="Baker S."/>
            <person name="Barry K."/>
            <person name="Bills G."/>
            <person name="Bluhm B."/>
            <person name="Cannon C."/>
            <person name="Castanera R."/>
            <person name="Culley D."/>
            <person name="Daum C."/>
            <person name="Ezra D."/>
            <person name="Gonzalez J."/>
            <person name="Henrissat B."/>
            <person name="Kuo A."/>
            <person name="Liang C."/>
            <person name="Lipzen A."/>
            <person name="Lutzoni F."/>
            <person name="Magnuson J."/>
            <person name="Mondo S."/>
            <person name="Nolan M."/>
            <person name="Ohm R."/>
            <person name="Pangilinan J."/>
            <person name="Park H.-J."/>
            <person name="Ramirez L."/>
            <person name="Alfaro M."/>
            <person name="Sun H."/>
            <person name="Tritt A."/>
            <person name="Yoshinaga Y."/>
            <person name="Zwiers L.-H."/>
            <person name="Turgeon B."/>
            <person name="Goodwin S."/>
            <person name="Spatafora J."/>
            <person name="Crous P."/>
            <person name="Grigoriev I."/>
        </authorList>
    </citation>
    <scope>NUCLEOTIDE SEQUENCE</scope>
    <source>
        <strain evidence="1">CBS 116435</strain>
    </source>
</reference>
<organism evidence="1 2">
    <name type="scientific">Polychaeton citri CBS 116435</name>
    <dbReference type="NCBI Taxonomy" id="1314669"/>
    <lineage>
        <taxon>Eukaryota</taxon>
        <taxon>Fungi</taxon>
        <taxon>Dikarya</taxon>
        <taxon>Ascomycota</taxon>
        <taxon>Pezizomycotina</taxon>
        <taxon>Dothideomycetes</taxon>
        <taxon>Dothideomycetidae</taxon>
        <taxon>Capnodiales</taxon>
        <taxon>Capnodiaceae</taxon>
        <taxon>Polychaeton</taxon>
    </lineage>
</organism>
<sequence length="154" mass="17548">MLDSTQSRLQKRRSEGKPHLVYGPLYSLHRYKTETIKWRDQYHEKRGDPTKLIIHFDNLAEKTWKQLGIIGADIGSNAESGKESEQLSSAKVDACLLYAKFGTWGSIELLTSTSPWLHHILDSEREILPQHRGIPCPTTSTRRYSTLRLSAASI</sequence>
<keyword evidence="2" id="KW-1185">Reference proteome</keyword>
<dbReference type="Proteomes" id="UP000799441">
    <property type="component" value="Unassembled WGS sequence"/>
</dbReference>
<accession>A0A9P4URA6</accession>
<evidence type="ECO:0000313" key="1">
    <source>
        <dbReference type="EMBL" id="KAF2722623.1"/>
    </source>
</evidence>
<proteinExistence type="predicted"/>
<comment type="caution">
    <text evidence="1">The sequence shown here is derived from an EMBL/GenBank/DDBJ whole genome shotgun (WGS) entry which is preliminary data.</text>
</comment>
<gene>
    <name evidence="1" type="ORF">K431DRAFT_283758</name>
</gene>